<sequence>MQVLQILKTKKDDSVTTVAPGTSVAEVAEILSARRIGALIISRDGRHVDGIVSERDVVRELGRRGAAVLALPVDEIMTKNAIGCTRTDTTAEVMERMSKGGFRHMPVMEGEVMVGLISIRDVIAARLAELNMEKEALTGMIMGS</sequence>
<evidence type="ECO:0000313" key="4">
    <source>
        <dbReference type="EMBL" id="AOZ71015.1"/>
    </source>
</evidence>
<evidence type="ECO:0000256" key="1">
    <source>
        <dbReference type="ARBA" id="ARBA00023122"/>
    </source>
</evidence>
<evidence type="ECO:0000256" key="2">
    <source>
        <dbReference type="PROSITE-ProRule" id="PRU00703"/>
    </source>
</evidence>
<dbReference type="Pfam" id="PF00571">
    <property type="entry name" value="CBS"/>
    <property type="match status" value="2"/>
</dbReference>
<dbReference type="PANTHER" id="PTHR43080:SF2">
    <property type="entry name" value="CBS DOMAIN-CONTAINING PROTEIN"/>
    <property type="match status" value="1"/>
</dbReference>
<dbReference type="STRING" id="1850250.LPB142_10520"/>
<keyword evidence="5" id="KW-1185">Reference proteome</keyword>
<keyword evidence="1 2" id="KW-0129">CBS domain</keyword>
<dbReference type="InterPro" id="IPR051257">
    <property type="entry name" value="Diverse_CBS-Domain"/>
</dbReference>
<name>A0A1D9MGK7_9RHOB</name>
<gene>
    <name evidence="4" type="ORF">LPB142_10520</name>
</gene>
<dbReference type="RefSeq" id="WP_068766764.1">
    <property type="nucleotide sequence ID" value="NZ_CP017781.1"/>
</dbReference>
<keyword evidence="4" id="KW-0418">Kinase</keyword>
<dbReference type="InterPro" id="IPR044725">
    <property type="entry name" value="CBSX3_CBS_dom"/>
</dbReference>
<dbReference type="CDD" id="cd04623">
    <property type="entry name" value="CBS_pair_bac_euk"/>
    <property type="match status" value="1"/>
</dbReference>
<feature type="domain" description="CBS" evidence="3">
    <location>
        <begin position="77"/>
        <end position="135"/>
    </location>
</feature>
<dbReference type="Gene3D" id="3.10.580.10">
    <property type="entry name" value="CBS-domain"/>
    <property type="match status" value="1"/>
</dbReference>
<feature type="domain" description="CBS" evidence="3">
    <location>
        <begin position="8"/>
        <end position="68"/>
    </location>
</feature>
<dbReference type="Proteomes" id="UP000176562">
    <property type="component" value="Chromosome"/>
</dbReference>
<organism evidence="4 5">
    <name type="scientific">Rhodobacter xanthinilyticus</name>
    <dbReference type="NCBI Taxonomy" id="1850250"/>
    <lineage>
        <taxon>Bacteria</taxon>
        <taxon>Pseudomonadati</taxon>
        <taxon>Pseudomonadota</taxon>
        <taxon>Alphaproteobacteria</taxon>
        <taxon>Rhodobacterales</taxon>
        <taxon>Rhodobacter group</taxon>
        <taxon>Rhodobacter</taxon>
    </lineage>
</organism>
<dbReference type="SUPFAM" id="SSF54631">
    <property type="entry name" value="CBS-domain pair"/>
    <property type="match status" value="1"/>
</dbReference>
<dbReference type="EMBL" id="CP017781">
    <property type="protein sequence ID" value="AOZ71015.1"/>
    <property type="molecule type" value="Genomic_DNA"/>
</dbReference>
<dbReference type="SMART" id="SM00116">
    <property type="entry name" value="CBS"/>
    <property type="match status" value="2"/>
</dbReference>
<dbReference type="KEGG" id="rhp:LPB142_10520"/>
<dbReference type="AlphaFoldDB" id="A0A1D9MGK7"/>
<keyword evidence="4" id="KW-0808">Transferase</keyword>
<proteinExistence type="predicted"/>
<dbReference type="GO" id="GO:0016301">
    <property type="term" value="F:kinase activity"/>
    <property type="evidence" value="ECO:0007669"/>
    <property type="project" value="UniProtKB-KW"/>
</dbReference>
<dbReference type="PANTHER" id="PTHR43080">
    <property type="entry name" value="CBS DOMAIN-CONTAINING PROTEIN CBSX3, MITOCHONDRIAL"/>
    <property type="match status" value="1"/>
</dbReference>
<dbReference type="InterPro" id="IPR046342">
    <property type="entry name" value="CBS_dom_sf"/>
</dbReference>
<protein>
    <submittedName>
        <fullName evidence="4">Histidine kinase</fullName>
    </submittedName>
</protein>
<accession>A0A1D9MGK7</accession>
<reference evidence="4 5" key="1">
    <citation type="submission" date="2016-10" db="EMBL/GenBank/DDBJ databases">
        <title>Rhodobacter sp. LPB0142, isolated from sea water.</title>
        <authorList>
            <person name="Kim E."/>
            <person name="Yi H."/>
        </authorList>
    </citation>
    <scope>NUCLEOTIDE SEQUENCE [LARGE SCALE GENOMIC DNA]</scope>
    <source>
        <strain evidence="4 5">LPB0142</strain>
    </source>
</reference>
<dbReference type="InterPro" id="IPR000644">
    <property type="entry name" value="CBS_dom"/>
</dbReference>
<evidence type="ECO:0000259" key="3">
    <source>
        <dbReference type="PROSITE" id="PS51371"/>
    </source>
</evidence>
<dbReference type="PROSITE" id="PS51371">
    <property type="entry name" value="CBS"/>
    <property type="match status" value="2"/>
</dbReference>
<evidence type="ECO:0000313" key="5">
    <source>
        <dbReference type="Proteomes" id="UP000176562"/>
    </source>
</evidence>